<dbReference type="VEuPathDB" id="VectorBase:AALFPA_054730"/>
<proteinExistence type="evidence at transcript level"/>
<dbReference type="VEuPathDB" id="VectorBase:AALC636_023266"/>
<sequence>ESVVVAKFNNKYFCDLDGDPLKMLSGLDALLQAAQFLEQQDQHHRPTPHRLSSEVSIIPTTSNGSSSNAQQNGGTSNNSNNSVHTNNSSNSSNTISFIPSSNGNSVTTSVSENRFIPPIGKISNGTVILTASGTSGGGGGVQNGLISNGSSPKRILSPINGGSVATSTTAAAVVASLVPHGTGTARTIRPNPNLTVT</sequence>
<evidence type="ECO:0000313" key="2">
    <source>
        <dbReference type="EMBL" id="JAC09008.1"/>
    </source>
</evidence>
<dbReference type="AlphaFoldDB" id="A0A023EI05"/>
<feature type="non-terminal residue" evidence="2">
    <location>
        <position position="1"/>
    </location>
</feature>
<accession>A0A023EI05</accession>
<feature type="region of interest" description="Disordered" evidence="1">
    <location>
        <begin position="57"/>
        <end position="96"/>
    </location>
</feature>
<protein>
    <submittedName>
        <fullName evidence="2">Putative ras guanine nucleotide exchange factor q</fullName>
    </submittedName>
</protein>
<organism evidence="2">
    <name type="scientific">Aedes albopictus</name>
    <name type="common">Asian tiger mosquito</name>
    <name type="synonym">Stegomyia albopicta</name>
    <dbReference type="NCBI Taxonomy" id="7160"/>
    <lineage>
        <taxon>Eukaryota</taxon>
        <taxon>Metazoa</taxon>
        <taxon>Ecdysozoa</taxon>
        <taxon>Arthropoda</taxon>
        <taxon>Hexapoda</taxon>
        <taxon>Insecta</taxon>
        <taxon>Pterygota</taxon>
        <taxon>Neoptera</taxon>
        <taxon>Endopterygota</taxon>
        <taxon>Diptera</taxon>
        <taxon>Nematocera</taxon>
        <taxon>Culicoidea</taxon>
        <taxon>Culicidae</taxon>
        <taxon>Culicinae</taxon>
        <taxon>Aedini</taxon>
        <taxon>Aedes</taxon>
        <taxon>Stegomyia</taxon>
    </lineage>
</organism>
<dbReference type="EMBL" id="GAPW01004590">
    <property type="protein sequence ID" value="JAC09008.1"/>
    <property type="molecule type" value="mRNA"/>
</dbReference>
<reference evidence="2" key="1">
    <citation type="journal article" date="2014" name="PLoS Negl. Trop. Dis.">
        <title>Identification and characterization of seminal fluid proteins in the Asian tiger mosquito, Aedes albopictus.</title>
        <authorList>
            <person name="Boes K.E."/>
            <person name="Ribeiro J.M."/>
            <person name="Wong A."/>
            <person name="Harrington L.C."/>
            <person name="Wolfner M.F."/>
            <person name="Sirot L.K."/>
        </authorList>
    </citation>
    <scope>NUCLEOTIDE SEQUENCE</scope>
    <source>
        <tissue evidence="2">Reproductive organs</tissue>
    </source>
</reference>
<feature type="compositionally biased region" description="Low complexity" evidence="1">
    <location>
        <begin position="60"/>
        <end position="96"/>
    </location>
</feature>
<name>A0A023EI05_AEDAL</name>
<evidence type="ECO:0000256" key="1">
    <source>
        <dbReference type="SAM" id="MobiDB-lite"/>
    </source>
</evidence>